<evidence type="ECO:0000313" key="1">
    <source>
        <dbReference type="EMBL" id="GGA59051.1"/>
    </source>
</evidence>
<evidence type="ECO:0000313" key="2">
    <source>
        <dbReference type="Proteomes" id="UP000618591"/>
    </source>
</evidence>
<comment type="caution">
    <text evidence="1">The sequence shown here is derived from an EMBL/GenBank/DDBJ whole genome shotgun (WGS) entry which is preliminary data.</text>
</comment>
<reference evidence="2" key="1">
    <citation type="journal article" date="2019" name="Int. J. Syst. Evol. Microbiol.">
        <title>The Global Catalogue of Microorganisms (GCM) 10K type strain sequencing project: providing services to taxonomists for standard genome sequencing and annotation.</title>
        <authorList>
            <consortium name="The Broad Institute Genomics Platform"/>
            <consortium name="The Broad Institute Genome Sequencing Center for Infectious Disease"/>
            <person name="Wu L."/>
            <person name="Ma J."/>
        </authorList>
    </citation>
    <scope>NUCLEOTIDE SEQUENCE [LARGE SCALE GENOMIC DNA]</scope>
    <source>
        <strain evidence="2">CGMCC 1.10106</strain>
    </source>
</reference>
<keyword evidence="2" id="KW-1185">Reference proteome</keyword>
<sequence length="84" mass="9202">MNAAGWPTRMSKPLAAKGVGPCLKRGLNARLLSPLIFAEMFSPDPPQTLSVRQEFAMHCIFAALLVVVNAPRLLGYRHNGDIQE</sequence>
<dbReference type="EMBL" id="BMDW01000024">
    <property type="protein sequence ID" value="GGA59051.1"/>
    <property type="molecule type" value="Genomic_DNA"/>
</dbReference>
<name>A0ABQ1H531_9SPHN</name>
<accession>A0ABQ1H531</accession>
<organism evidence="1 2">
    <name type="scientific">Sphingomonas psychrolutea</name>
    <dbReference type="NCBI Taxonomy" id="1259676"/>
    <lineage>
        <taxon>Bacteria</taxon>
        <taxon>Pseudomonadati</taxon>
        <taxon>Pseudomonadota</taxon>
        <taxon>Alphaproteobacteria</taxon>
        <taxon>Sphingomonadales</taxon>
        <taxon>Sphingomonadaceae</taxon>
        <taxon>Sphingomonas</taxon>
    </lineage>
</organism>
<gene>
    <name evidence="1" type="ORF">GCM10011395_31690</name>
</gene>
<proteinExistence type="predicted"/>
<dbReference type="Proteomes" id="UP000618591">
    <property type="component" value="Unassembled WGS sequence"/>
</dbReference>
<protein>
    <submittedName>
        <fullName evidence="1">Uncharacterized protein</fullName>
    </submittedName>
</protein>